<sequence>MVLRSDPFRELDRWLDTALRQVPTASPMPMDLYRQGHQFVARIDLPGVRPESIDIDVEDRTLTIRAERAAMAEDDVQWLSRERPVGTFARQLTLGQHVDVDNVDAAYSDGVLTLTLPLAEEARPRKITVAREESHRTIEQGEHRTIEQEPSGTSS</sequence>
<feature type="domain" description="SHSP" evidence="4">
    <location>
        <begin position="21"/>
        <end position="132"/>
    </location>
</feature>
<dbReference type="OrthoDB" id="5242916at2"/>
<dbReference type="CDD" id="cd06464">
    <property type="entry name" value="ACD_sHsps-like"/>
    <property type="match status" value="1"/>
</dbReference>
<feature type="region of interest" description="Disordered" evidence="3">
    <location>
        <begin position="129"/>
        <end position="155"/>
    </location>
</feature>
<evidence type="ECO:0000256" key="3">
    <source>
        <dbReference type="SAM" id="MobiDB-lite"/>
    </source>
</evidence>
<proteinExistence type="inferred from homology"/>
<evidence type="ECO:0000259" key="4">
    <source>
        <dbReference type="PROSITE" id="PS01031"/>
    </source>
</evidence>
<evidence type="ECO:0000313" key="5">
    <source>
        <dbReference type="EMBL" id="PFG40751.1"/>
    </source>
</evidence>
<comment type="caution">
    <text evidence="5">The sequence shown here is derived from an EMBL/GenBank/DDBJ whole genome shotgun (WGS) entry which is preliminary data.</text>
</comment>
<protein>
    <submittedName>
        <fullName evidence="5">Heat shock protein Hsp20</fullName>
    </submittedName>
</protein>
<dbReference type="PANTHER" id="PTHR11527">
    <property type="entry name" value="HEAT-SHOCK PROTEIN 20 FAMILY MEMBER"/>
    <property type="match status" value="1"/>
</dbReference>
<organism evidence="5 6">
    <name type="scientific">Georgenia soli</name>
    <dbReference type="NCBI Taxonomy" id="638953"/>
    <lineage>
        <taxon>Bacteria</taxon>
        <taxon>Bacillati</taxon>
        <taxon>Actinomycetota</taxon>
        <taxon>Actinomycetes</taxon>
        <taxon>Micrococcales</taxon>
        <taxon>Bogoriellaceae</taxon>
        <taxon>Georgenia</taxon>
    </lineage>
</organism>
<keyword evidence="5" id="KW-0346">Stress response</keyword>
<dbReference type="InterPro" id="IPR002068">
    <property type="entry name" value="A-crystallin/Hsp20_dom"/>
</dbReference>
<dbReference type="Gene3D" id="2.60.40.790">
    <property type="match status" value="1"/>
</dbReference>
<dbReference type="Proteomes" id="UP000222106">
    <property type="component" value="Unassembled WGS sequence"/>
</dbReference>
<dbReference type="SUPFAM" id="SSF49764">
    <property type="entry name" value="HSP20-like chaperones"/>
    <property type="match status" value="1"/>
</dbReference>
<comment type="similarity">
    <text evidence="1 2">Belongs to the small heat shock protein (HSP20) family.</text>
</comment>
<dbReference type="InterPro" id="IPR008978">
    <property type="entry name" value="HSP20-like_chaperone"/>
</dbReference>
<reference evidence="5 6" key="1">
    <citation type="submission" date="2017-10" db="EMBL/GenBank/DDBJ databases">
        <title>Sequencing the genomes of 1000 actinobacteria strains.</title>
        <authorList>
            <person name="Klenk H.-P."/>
        </authorList>
    </citation>
    <scope>NUCLEOTIDE SEQUENCE [LARGE SCALE GENOMIC DNA]</scope>
    <source>
        <strain evidence="5 6">DSM 21838</strain>
    </source>
</reference>
<dbReference type="Pfam" id="PF00011">
    <property type="entry name" value="HSP20"/>
    <property type="match status" value="1"/>
</dbReference>
<evidence type="ECO:0000256" key="1">
    <source>
        <dbReference type="PROSITE-ProRule" id="PRU00285"/>
    </source>
</evidence>
<accession>A0A2A9EQE6</accession>
<evidence type="ECO:0000313" key="6">
    <source>
        <dbReference type="Proteomes" id="UP000222106"/>
    </source>
</evidence>
<dbReference type="AlphaFoldDB" id="A0A2A9EQE6"/>
<dbReference type="EMBL" id="PDJI01000004">
    <property type="protein sequence ID" value="PFG40751.1"/>
    <property type="molecule type" value="Genomic_DNA"/>
</dbReference>
<name>A0A2A9EQE6_9MICO</name>
<feature type="compositionally biased region" description="Basic and acidic residues" evidence="3">
    <location>
        <begin position="129"/>
        <end position="147"/>
    </location>
</feature>
<keyword evidence="6" id="KW-1185">Reference proteome</keyword>
<dbReference type="PROSITE" id="PS01031">
    <property type="entry name" value="SHSP"/>
    <property type="match status" value="1"/>
</dbReference>
<dbReference type="RefSeq" id="WP_098485545.1">
    <property type="nucleotide sequence ID" value="NZ_PDJI01000004.1"/>
</dbReference>
<dbReference type="InterPro" id="IPR031107">
    <property type="entry name" value="Small_HSP"/>
</dbReference>
<evidence type="ECO:0000256" key="2">
    <source>
        <dbReference type="RuleBase" id="RU003616"/>
    </source>
</evidence>
<gene>
    <name evidence="5" type="ORF">ATJ97_3285</name>
</gene>